<name>A0A0U0ZRF7_9MYCO</name>
<proteinExistence type="predicted"/>
<evidence type="ECO:0000313" key="2">
    <source>
        <dbReference type="Proteomes" id="UP000045782"/>
    </source>
</evidence>
<sequence length="212" mass="23261">MYHLGMEKPEAPPEAVLIKKLRLGIKPRLSIRSAAKLAEVSEGRWRQIEKGYQQLGQDTQVEAQARPETLARMAKIVGATPESLTAAGRDDAAEILRALIINPEGIAAHPEAAFSLPDTADDNDEIYELEAVRSIQHTIDAILGTPIPFSGNEIIELSGIRSTAIRLPEIFGRLLHVPMGRRELMRNCISLQHRINAILRNHSTSTASGHDG</sequence>
<reference evidence="1 2" key="1">
    <citation type="submission" date="2015-03" db="EMBL/GenBank/DDBJ databases">
        <authorList>
            <person name="Murphy D."/>
        </authorList>
    </citation>
    <scope>NUCLEOTIDE SEQUENCE [LARGE SCALE GENOMIC DNA]</scope>
    <source>
        <strain evidence="1 2">PAP088</strain>
    </source>
</reference>
<dbReference type="Proteomes" id="UP000045782">
    <property type="component" value="Unassembled WGS sequence"/>
</dbReference>
<evidence type="ECO:0000313" key="1">
    <source>
        <dbReference type="EMBL" id="CPV66493.1"/>
    </source>
</evidence>
<gene>
    <name evidence="1" type="ORF">ERS075579_04014</name>
</gene>
<organism evidence="1 2">
    <name type="scientific">Mycobacteroides abscessus</name>
    <dbReference type="NCBI Taxonomy" id="36809"/>
    <lineage>
        <taxon>Bacteria</taxon>
        <taxon>Bacillati</taxon>
        <taxon>Actinomycetota</taxon>
        <taxon>Actinomycetes</taxon>
        <taxon>Mycobacteriales</taxon>
        <taxon>Mycobacteriaceae</taxon>
        <taxon>Mycobacteroides</taxon>
    </lineage>
</organism>
<dbReference type="EMBL" id="CSWP01000009">
    <property type="protein sequence ID" value="CPV66493.1"/>
    <property type="molecule type" value="Genomic_DNA"/>
</dbReference>
<accession>A0A0U0ZRF7</accession>
<dbReference type="AlphaFoldDB" id="A0A0U0ZRF7"/>
<protein>
    <submittedName>
        <fullName evidence="1">Uncharacterized protein</fullName>
    </submittedName>
</protein>